<name>A0A564XVZ9_HYMDI</name>
<keyword evidence="2" id="KW-1185">Reference proteome</keyword>
<dbReference type="Proteomes" id="UP000321570">
    <property type="component" value="Unassembled WGS sequence"/>
</dbReference>
<protein>
    <submittedName>
        <fullName evidence="1">Uncharacterized protein</fullName>
    </submittedName>
</protein>
<dbReference type="AlphaFoldDB" id="A0A564XVZ9"/>
<proteinExistence type="predicted"/>
<organism evidence="1 2">
    <name type="scientific">Hymenolepis diminuta</name>
    <name type="common">Rat tapeworm</name>
    <dbReference type="NCBI Taxonomy" id="6216"/>
    <lineage>
        <taxon>Eukaryota</taxon>
        <taxon>Metazoa</taxon>
        <taxon>Spiralia</taxon>
        <taxon>Lophotrochozoa</taxon>
        <taxon>Platyhelminthes</taxon>
        <taxon>Cestoda</taxon>
        <taxon>Eucestoda</taxon>
        <taxon>Cyclophyllidea</taxon>
        <taxon>Hymenolepididae</taxon>
        <taxon>Hymenolepis</taxon>
    </lineage>
</organism>
<sequence length="83" mass="9834">KGKYRNLEIAKFLKVAKFFICNVRKELLSENNKDELAHYQRSANSLTHTEHLSLWKKCMAWHRGKSVCDFLPKIFTCLCIYIL</sequence>
<evidence type="ECO:0000313" key="2">
    <source>
        <dbReference type="Proteomes" id="UP000321570"/>
    </source>
</evidence>
<feature type="non-terminal residue" evidence="1">
    <location>
        <position position="1"/>
    </location>
</feature>
<evidence type="ECO:0000313" key="1">
    <source>
        <dbReference type="EMBL" id="VUZ39195.1"/>
    </source>
</evidence>
<dbReference type="EMBL" id="CABIJS010000011">
    <property type="protein sequence ID" value="VUZ39195.1"/>
    <property type="molecule type" value="Genomic_DNA"/>
</dbReference>
<accession>A0A564XVZ9</accession>
<gene>
    <name evidence="1" type="ORF">WMSIL1_LOCUS526</name>
</gene>
<reference evidence="1 2" key="1">
    <citation type="submission" date="2019-07" db="EMBL/GenBank/DDBJ databases">
        <authorList>
            <person name="Jastrzebski P J."/>
            <person name="Paukszto L."/>
            <person name="Jastrzebski P J."/>
        </authorList>
    </citation>
    <scope>NUCLEOTIDE SEQUENCE [LARGE SCALE GENOMIC DNA]</scope>
    <source>
        <strain evidence="1 2">WMS-il1</strain>
    </source>
</reference>